<dbReference type="EMBL" id="PVTQ01000031">
    <property type="protein sequence ID" value="PRY83373.1"/>
    <property type="molecule type" value="Genomic_DNA"/>
</dbReference>
<keyword evidence="1" id="KW-1133">Transmembrane helix</keyword>
<evidence type="ECO:0000313" key="2">
    <source>
        <dbReference type="EMBL" id="PRY83373.1"/>
    </source>
</evidence>
<comment type="caution">
    <text evidence="2">The sequence shown here is derived from an EMBL/GenBank/DDBJ whole genome shotgun (WGS) entry which is preliminary data.</text>
</comment>
<accession>A0A2T0W9K7</accession>
<reference evidence="2 3" key="1">
    <citation type="submission" date="2018-03" db="EMBL/GenBank/DDBJ databases">
        <title>Genomic Encyclopedia of Archaeal and Bacterial Type Strains, Phase II (KMG-II): from individual species to whole genera.</title>
        <authorList>
            <person name="Goeker M."/>
        </authorList>
    </citation>
    <scope>NUCLEOTIDE SEQUENCE [LARGE SCALE GENOMIC DNA]</scope>
    <source>
        <strain evidence="2 3">DSM 100212</strain>
    </source>
</reference>
<keyword evidence="3" id="KW-1185">Reference proteome</keyword>
<proteinExistence type="predicted"/>
<gene>
    <name evidence="2" type="ORF">CLV74_1317</name>
</gene>
<evidence type="ECO:0008006" key="4">
    <source>
        <dbReference type="Google" id="ProtNLM"/>
    </source>
</evidence>
<keyword evidence="1" id="KW-0472">Membrane</keyword>
<evidence type="ECO:0000256" key="1">
    <source>
        <dbReference type="SAM" id="Phobius"/>
    </source>
</evidence>
<feature type="transmembrane region" description="Helical" evidence="1">
    <location>
        <begin position="20"/>
        <end position="39"/>
    </location>
</feature>
<dbReference type="Proteomes" id="UP000238392">
    <property type="component" value="Unassembled WGS sequence"/>
</dbReference>
<evidence type="ECO:0000313" key="3">
    <source>
        <dbReference type="Proteomes" id="UP000238392"/>
    </source>
</evidence>
<keyword evidence="1" id="KW-0812">Transmembrane</keyword>
<dbReference type="AlphaFoldDB" id="A0A2T0W9K7"/>
<sequence>MTFRPDHELHKRRKGRNIGVGLVLVGFVALVFLLTVVKVERGGSLQGFDHTQRIDMVPQGSNK</sequence>
<name>A0A2T0W9K7_9RHOB</name>
<protein>
    <recommendedName>
        <fullName evidence="4">Cytochrome C oxidase assembly protein</fullName>
    </recommendedName>
</protein>
<organism evidence="2 3">
    <name type="scientific">Donghicola tyrosinivorans</name>
    <dbReference type="NCBI Taxonomy" id="1652492"/>
    <lineage>
        <taxon>Bacteria</taxon>
        <taxon>Pseudomonadati</taxon>
        <taxon>Pseudomonadota</taxon>
        <taxon>Alphaproteobacteria</taxon>
        <taxon>Rhodobacterales</taxon>
        <taxon>Roseobacteraceae</taxon>
        <taxon>Donghicola</taxon>
    </lineage>
</organism>
<dbReference type="RefSeq" id="WP_106268768.1">
    <property type="nucleotide sequence ID" value="NZ_PVTQ01000031.1"/>
</dbReference>